<protein>
    <recommendedName>
        <fullName evidence="3">Retroviral-like aspartic protease</fullName>
    </recommendedName>
</protein>
<comment type="caution">
    <text evidence="1">The sequence shown here is derived from an EMBL/GenBank/DDBJ whole genome shotgun (WGS) entry which is preliminary data.</text>
</comment>
<keyword evidence="2" id="KW-1185">Reference proteome</keyword>
<gene>
    <name evidence="1" type="ORF">D6D85_02555</name>
</gene>
<accession>A0A3R9PLT0</accession>
<dbReference type="Proteomes" id="UP000277582">
    <property type="component" value="Unassembled WGS sequence"/>
</dbReference>
<evidence type="ECO:0000313" key="1">
    <source>
        <dbReference type="EMBL" id="RSN77472.1"/>
    </source>
</evidence>
<organism evidence="1 2">
    <name type="scientific">Candidatus Methanodesulfokora washburnensis</name>
    <dbReference type="NCBI Taxonomy" id="2478471"/>
    <lineage>
        <taxon>Archaea</taxon>
        <taxon>Thermoproteota</taxon>
        <taxon>Candidatus Korarchaeia</taxon>
        <taxon>Candidatus Korarchaeia incertae sedis</taxon>
        <taxon>Candidatus Methanodesulfokora</taxon>
    </lineage>
</organism>
<dbReference type="InterPro" id="IPR021109">
    <property type="entry name" value="Peptidase_aspartic_dom_sf"/>
</dbReference>
<dbReference type="AlphaFoldDB" id="A0A3R9PLT0"/>
<dbReference type="SUPFAM" id="SSF50630">
    <property type="entry name" value="Acid proteases"/>
    <property type="match status" value="1"/>
</dbReference>
<dbReference type="EMBL" id="RCOS01000032">
    <property type="protein sequence ID" value="RSN77472.1"/>
    <property type="molecule type" value="Genomic_DNA"/>
</dbReference>
<evidence type="ECO:0000313" key="2">
    <source>
        <dbReference type="Proteomes" id="UP000277582"/>
    </source>
</evidence>
<dbReference type="Pfam" id="PF13650">
    <property type="entry name" value="Asp_protease_2"/>
    <property type="match status" value="1"/>
</dbReference>
<dbReference type="Gene3D" id="2.40.70.10">
    <property type="entry name" value="Acid Proteases"/>
    <property type="match status" value="1"/>
</dbReference>
<evidence type="ECO:0008006" key="3">
    <source>
        <dbReference type="Google" id="ProtNLM"/>
    </source>
</evidence>
<sequence>MRFRISFSMGFVKAKFKVVGERREIEGEAIVDTGAWYTVIDEELADYLGVEYTGLTLLLTPFSGQRIECREAIVKSLSIEGRTAPFELISVCSIPDQVKKLLRRQEAEDRIVIGAHSLERLGYAVDVAAHRLVESPGVLMLLIQRRK</sequence>
<proteinExistence type="predicted"/>
<reference evidence="1 2" key="1">
    <citation type="submission" date="2018-10" db="EMBL/GenBank/DDBJ databases">
        <title>Co-occurring genomic capacity for anaerobic methane metabolism and dissimilatory sulfite reduction discovered in the Korarchaeota.</title>
        <authorList>
            <person name="Mckay L.J."/>
            <person name="Dlakic M."/>
            <person name="Fields M.W."/>
            <person name="Delmont T.O."/>
            <person name="Eren A.M."/>
            <person name="Jay Z.J."/>
            <person name="Klingelsmith K.B."/>
            <person name="Rusch D.B."/>
            <person name="Inskeep W.P."/>
        </authorList>
    </citation>
    <scope>NUCLEOTIDE SEQUENCE [LARGE SCALE GENOMIC DNA]</scope>
    <source>
        <strain evidence="1 2">MDKW</strain>
    </source>
</reference>
<name>A0A3R9PLT0_9CREN</name>